<proteinExistence type="inferred from homology"/>
<keyword evidence="4 5" id="KW-0067">ATP-binding</keyword>
<dbReference type="InterPro" id="IPR008271">
    <property type="entry name" value="Ser/Thr_kinase_AS"/>
</dbReference>
<dbReference type="GO" id="GO:0007165">
    <property type="term" value="P:signal transduction"/>
    <property type="evidence" value="ECO:0007669"/>
    <property type="project" value="TreeGrafter"/>
</dbReference>
<dbReference type="AlphaFoldDB" id="A0A5N6KSC1"/>
<evidence type="ECO:0000256" key="5">
    <source>
        <dbReference type="PROSITE-ProRule" id="PRU10141"/>
    </source>
</evidence>
<dbReference type="Gene3D" id="1.10.510.10">
    <property type="entry name" value="Transferase(Phosphotransferase) domain 1"/>
    <property type="match status" value="1"/>
</dbReference>
<feature type="region of interest" description="Disordered" evidence="7">
    <location>
        <begin position="303"/>
        <end position="335"/>
    </location>
</feature>
<evidence type="ECO:0000256" key="3">
    <source>
        <dbReference type="ARBA" id="ARBA00022777"/>
    </source>
</evidence>
<dbReference type="PANTHER" id="PTHR48011:SF5">
    <property type="entry name" value="PROTEIN KINASE DOMAIN-CONTAINING PROTEIN"/>
    <property type="match status" value="1"/>
</dbReference>
<dbReference type="Proteomes" id="UP000327013">
    <property type="component" value="Unassembled WGS sequence"/>
</dbReference>
<feature type="domain" description="Protein kinase" evidence="8">
    <location>
        <begin position="15"/>
        <end position="276"/>
    </location>
</feature>
<evidence type="ECO:0000256" key="7">
    <source>
        <dbReference type="SAM" id="MobiDB-lite"/>
    </source>
</evidence>
<keyword evidence="2 5" id="KW-0547">Nucleotide-binding</keyword>
<keyword evidence="10" id="KW-1185">Reference proteome</keyword>
<keyword evidence="6" id="KW-0723">Serine/threonine-protein kinase</keyword>
<accession>A0A5N6KSC1</accession>
<feature type="binding site" evidence="5">
    <location>
        <position position="44"/>
    </location>
    <ligand>
        <name>ATP</name>
        <dbReference type="ChEBI" id="CHEBI:30616"/>
    </ligand>
</feature>
<evidence type="ECO:0000259" key="8">
    <source>
        <dbReference type="PROSITE" id="PS50011"/>
    </source>
</evidence>
<reference evidence="9 10" key="1">
    <citation type="submission" date="2019-06" db="EMBL/GenBank/DDBJ databases">
        <title>A chromosomal-level reference genome of Carpinus fangiana (Coryloideae, Betulaceae).</title>
        <authorList>
            <person name="Yang X."/>
            <person name="Wang Z."/>
            <person name="Zhang L."/>
            <person name="Hao G."/>
            <person name="Liu J."/>
            <person name="Yang Y."/>
        </authorList>
    </citation>
    <scope>NUCLEOTIDE SEQUENCE [LARGE SCALE GENOMIC DNA]</scope>
    <source>
        <strain evidence="9">Cfa_2016G</strain>
        <tissue evidence="9">Leaf</tissue>
    </source>
</reference>
<evidence type="ECO:0000256" key="2">
    <source>
        <dbReference type="ARBA" id="ARBA00022741"/>
    </source>
</evidence>
<dbReference type="PROSITE" id="PS00108">
    <property type="entry name" value="PROTEIN_KINASE_ST"/>
    <property type="match status" value="1"/>
</dbReference>
<keyword evidence="1" id="KW-0808">Transferase</keyword>
<dbReference type="InterPro" id="IPR052751">
    <property type="entry name" value="Plant_MAPKKK"/>
</dbReference>
<keyword evidence="3" id="KW-0418">Kinase</keyword>
<sequence>MARDCQCTFLHPDEWVKGKLIGSGSFGSVHLAMSKATGGLFVVKSTQSGAGINALENEASILQSLNSQYIIRCLGQDLSSGGHKLNVFMEYMAGGSLSDVAEKFGGVLEEEVIQLYAREILLGLKYLHENGIVHCDLKCKNVLLGSSGDIKLADFGCAKRLKEIKANGVRAAGSWQSIGGTPLWMAPEVLRDEGMDFASDIWSFGCTVVEMGTGRPPWSDEISNPTAAVLKIACSSETPKFPTQFSKEGVDFLDKCFKRDPRGRWTAEELLNHPFVSRNSMRRRTRKQQHTCSPASIFDIGIHDSNDYDDSESTNGDEFPSRNPFSRSCGETERTARRELAEGDLASSEIWITVSSTKRACNTHPLQATEGVEPTSPL</sequence>
<evidence type="ECO:0000313" key="9">
    <source>
        <dbReference type="EMBL" id="KAB8340723.1"/>
    </source>
</evidence>
<comment type="caution">
    <text evidence="9">The sequence shown here is derived from an EMBL/GenBank/DDBJ whole genome shotgun (WGS) entry which is preliminary data.</text>
</comment>
<dbReference type="InterPro" id="IPR017441">
    <property type="entry name" value="Protein_kinase_ATP_BS"/>
</dbReference>
<dbReference type="EMBL" id="VIBQ01000011">
    <property type="protein sequence ID" value="KAB8340723.1"/>
    <property type="molecule type" value="Genomic_DNA"/>
</dbReference>
<dbReference type="OrthoDB" id="275301at2759"/>
<dbReference type="InterPro" id="IPR011009">
    <property type="entry name" value="Kinase-like_dom_sf"/>
</dbReference>
<evidence type="ECO:0000256" key="6">
    <source>
        <dbReference type="RuleBase" id="RU000304"/>
    </source>
</evidence>
<protein>
    <recommendedName>
        <fullName evidence="8">Protein kinase domain-containing protein</fullName>
    </recommendedName>
</protein>
<gene>
    <name evidence="9" type="ORF">FH972_022286</name>
</gene>
<dbReference type="SMART" id="SM00220">
    <property type="entry name" value="S_TKc"/>
    <property type="match status" value="1"/>
</dbReference>
<dbReference type="PROSITE" id="PS00107">
    <property type="entry name" value="PROTEIN_KINASE_ATP"/>
    <property type="match status" value="1"/>
</dbReference>
<dbReference type="Pfam" id="PF00069">
    <property type="entry name" value="Pkinase"/>
    <property type="match status" value="1"/>
</dbReference>
<dbReference type="CDD" id="cd06606">
    <property type="entry name" value="STKc_MAPKKK"/>
    <property type="match status" value="1"/>
</dbReference>
<dbReference type="GO" id="GO:0005524">
    <property type="term" value="F:ATP binding"/>
    <property type="evidence" value="ECO:0007669"/>
    <property type="project" value="UniProtKB-UniRule"/>
</dbReference>
<evidence type="ECO:0000313" key="10">
    <source>
        <dbReference type="Proteomes" id="UP000327013"/>
    </source>
</evidence>
<dbReference type="GO" id="GO:0004674">
    <property type="term" value="F:protein serine/threonine kinase activity"/>
    <property type="evidence" value="ECO:0007669"/>
    <property type="project" value="UniProtKB-KW"/>
</dbReference>
<dbReference type="FunFam" id="1.10.510.10:FF:000466">
    <property type="entry name" value="MAP kinase kinase kinase18"/>
    <property type="match status" value="1"/>
</dbReference>
<dbReference type="SUPFAM" id="SSF56112">
    <property type="entry name" value="Protein kinase-like (PK-like)"/>
    <property type="match status" value="1"/>
</dbReference>
<evidence type="ECO:0000256" key="1">
    <source>
        <dbReference type="ARBA" id="ARBA00022679"/>
    </source>
</evidence>
<dbReference type="PROSITE" id="PS50011">
    <property type="entry name" value="PROTEIN_KINASE_DOM"/>
    <property type="match status" value="1"/>
</dbReference>
<evidence type="ECO:0000256" key="4">
    <source>
        <dbReference type="ARBA" id="ARBA00022840"/>
    </source>
</evidence>
<organism evidence="9 10">
    <name type="scientific">Carpinus fangiana</name>
    <dbReference type="NCBI Taxonomy" id="176857"/>
    <lineage>
        <taxon>Eukaryota</taxon>
        <taxon>Viridiplantae</taxon>
        <taxon>Streptophyta</taxon>
        <taxon>Embryophyta</taxon>
        <taxon>Tracheophyta</taxon>
        <taxon>Spermatophyta</taxon>
        <taxon>Magnoliopsida</taxon>
        <taxon>eudicotyledons</taxon>
        <taxon>Gunneridae</taxon>
        <taxon>Pentapetalae</taxon>
        <taxon>rosids</taxon>
        <taxon>fabids</taxon>
        <taxon>Fagales</taxon>
        <taxon>Betulaceae</taxon>
        <taxon>Carpinus</taxon>
    </lineage>
</organism>
<dbReference type="PANTHER" id="PTHR48011">
    <property type="entry name" value="CCR4-NOT TRANSCRIPTIONAL COMPLEX SUBUNIT CAF120-RELATED"/>
    <property type="match status" value="1"/>
</dbReference>
<comment type="similarity">
    <text evidence="6">Belongs to the protein kinase superfamily.</text>
</comment>
<name>A0A5N6KSC1_9ROSI</name>
<dbReference type="InterPro" id="IPR000719">
    <property type="entry name" value="Prot_kinase_dom"/>
</dbReference>